<dbReference type="InterPro" id="IPR023210">
    <property type="entry name" value="NADP_OxRdtase_dom"/>
</dbReference>
<gene>
    <name evidence="3" type="ORF">OU798_17365</name>
</gene>
<proteinExistence type="predicted"/>
<dbReference type="InterPro" id="IPR036812">
    <property type="entry name" value="NAD(P)_OxRdtase_dom_sf"/>
</dbReference>
<name>A0A9X3FBC1_9BACT</name>
<feature type="domain" description="NADP-dependent oxidoreductase" evidence="2">
    <location>
        <begin position="15"/>
        <end position="320"/>
    </location>
</feature>
<keyword evidence="1" id="KW-0560">Oxidoreductase</keyword>
<dbReference type="SUPFAM" id="SSF51430">
    <property type="entry name" value="NAD(P)-linked oxidoreductase"/>
    <property type="match status" value="1"/>
</dbReference>
<protein>
    <submittedName>
        <fullName evidence="3">Aldo/keto reductase</fullName>
    </submittedName>
</protein>
<dbReference type="Proteomes" id="UP001145087">
    <property type="component" value="Unassembled WGS sequence"/>
</dbReference>
<sequence>MEKVQLPSSDVNITPITFGAWAIGGWFWGGAEENESVKAIQTAIANGMTTVDTAPVYGFGQSEEFVAKAIKGKRNKVEILTKFGLVWDKKSGYIHYEKTYDNQGNEVSLYRLGSKESVIKECENCLRRLGTDYIDLFQQHWPDNSTPLEETMEALDILKSQGKIRAGGVSNYSAKEMAEAENFLQLASNQVPYSMVNRGIEDELVPYCITNNKAIIAYSPMQRGVLTGKITSDYKFSEGDHRPATPFFQEPNLRRINNFLTKIQPIANDKNATIAQLVLKWTLEQPGITCVLAGARNEKQVLENLKAAEMKLSGEELEFIKNELDKLKLEL</sequence>
<dbReference type="Pfam" id="PF00248">
    <property type="entry name" value="Aldo_ket_red"/>
    <property type="match status" value="1"/>
</dbReference>
<dbReference type="Gene3D" id="3.20.20.100">
    <property type="entry name" value="NADP-dependent oxidoreductase domain"/>
    <property type="match status" value="1"/>
</dbReference>
<evidence type="ECO:0000259" key="2">
    <source>
        <dbReference type="Pfam" id="PF00248"/>
    </source>
</evidence>
<dbReference type="InterPro" id="IPR050523">
    <property type="entry name" value="AKR_Detox_Biosynth"/>
</dbReference>
<organism evidence="3 4">
    <name type="scientific">Draconibacterium aestuarii</name>
    <dbReference type="NCBI Taxonomy" id="2998507"/>
    <lineage>
        <taxon>Bacteria</taxon>
        <taxon>Pseudomonadati</taxon>
        <taxon>Bacteroidota</taxon>
        <taxon>Bacteroidia</taxon>
        <taxon>Marinilabiliales</taxon>
        <taxon>Prolixibacteraceae</taxon>
        <taxon>Draconibacterium</taxon>
    </lineage>
</organism>
<evidence type="ECO:0000313" key="4">
    <source>
        <dbReference type="Proteomes" id="UP001145087"/>
    </source>
</evidence>
<accession>A0A9X3FBC1</accession>
<evidence type="ECO:0000256" key="1">
    <source>
        <dbReference type="ARBA" id="ARBA00023002"/>
    </source>
</evidence>
<comment type="caution">
    <text evidence="3">The sequence shown here is derived from an EMBL/GenBank/DDBJ whole genome shotgun (WGS) entry which is preliminary data.</text>
</comment>
<dbReference type="GO" id="GO:0016491">
    <property type="term" value="F:oxidoreductase activity"/>
    <property type="evidence" value="ECO:0007669"/>
    <property type="project" value="UniProtKB-KW"/>
</dbReference>
<keyword evidence="4" id="KW-1185">Reference proteome</keyword>
<dbReference type="EMBL" id="JAPOHD010000031">
    <property type="protein sequence ID" value="MCY1722126.1"/>
    <property type="molecule type" value="Genomic_DNA"/>
</dbReference>
<evidence type="ECO:0000313" key="3">
    <source>
        <dbReference type="EMBL" id="MCY1722126.1"/>
    </source>
</evidence>
<reference evidence="3" key="1">
    <citation type="submission" date="2022-11" db="EMBL/GenBank/DDBJ databases">
        <title>Marilongibacter aestuarii gen. nov., sp. nov., isolated from tidal flat sediment.</title>
        <authorList>
            <person name="Jiayan W."/>
        </authorList>
    </citation>
    <scope>NUCLEOTIDE SEQUENCE</scope>
    <source>
        <strain evidence="3">Z1-6</strain>
    </source>
</reference>
<dbReference type="GO" id="GO:0005829">
    <property type="term" value="C:cytosol"/>
    <property type="evidence" value="ECO:0007669"/>
    <property type="project" value="TreeGrafter"/>
</dbReference>
<dbReference type="AlphaFoldDB" id="A0A9X3FBC1"/>
<dbReference type="PANTHER" id="PTHR43364:SF4">
    <property type="entry name" value="NAD(P)-LINKED OXIDOREDUCTASE SUPERFAMILY PROTEIN"/>
    <property type="match status" value="1"/>
</dbReference>
<dbReference type="PANTHER" id="PTHR43364">
    <property type="entry name" value="NADH-SPECIFIC METHYLGLYOXAL REDUCTASE-RELATED"/>
    <property type="match status" value="1"/>
</dbReference>
<dbReference type="RefSeq" id="WP_343334455.1">
    <property type="nucleotide sequence ID" value="NZ_JAPOHD010000031.1"/>
</dbReference>